<name>A0A7E4V3T3_PANRE</name>
<evidence type="ECO:0000256" key="3">
    <source>
        <dbReference type="ARBA" id="ARBA00023242"/>
    </source>
</evidence>
<dbReference type="InterPro" id="IPR053940">
    <property type="entry name" value="UTP25_NTPase-like"/>
</dbReference>
<dbReference type="InterPro" id="IPR027417">
    <property type="entry name" value="P-loop_NTPase"/>
</dbReference>
<dbReference type="GO" id="GO:0019843">
    <property type="term" value="F:rRNA binding"/>
    <property type="evidence" value="ECO:0007669"/>
    <property type="project" value="TreeGrafter"/>
</dbReference>
<reference evidence="9" key="1">
    <citation type="journal article" date="2013" name="Genetics">
        <title>The draft genome and transcriptome of Panagrellus redivivus are shaped by the harsh demands of a free-living lifestyle.</title>
        <authorList>
            <person name="Srinivasan J."/>
            <person name="Dillman A.R."/>
            <person name="Macchietto M.G."/>
            <person name="Heikkinen L."/>
            <person name="Lakso M."/>
            <person name="Fracchia K.M."/>
            <person name="Antoshechkin I."/>
            <person name="Mortazavi A."/>
            <person name="Wong G."/>
            <person name="Sternberg P.W."/>
        </authorList>
    </citation>
    <scope>NUCLEOTIDE SEQUENCE [LARGE SCALE GENOMIC DNA]</scope>
    <source>
        <strain evidence="9">MT8872</strain>
    </source>
</reference>
<evidence type="ECO:0000259" key="7">
    <source>
        <dbReference type="Pfam" id="PF06862"/>
    </source>
</evidence>
<evidence type="ECO:0000259" key="8">
    <source>
        <dbReference type="Pfam" id="PF22916"/>
    </source>
</evidence>
<dbReference type="PANTHER" id="PTHR12933:SF0">
    <property type="entry name" value="U3 SMALL NUCLEOLAR RNA-ASSOCIATED PROTEIN 25 HOMOLOG"/>
    <property type="match status" value="1"/>
</dbReference>
<dbReference type="GO" id="GO:0000462">
    <property type="term" value="P:maturation of SSU-rRNA from tricistronic rRNA transcript (SSU-rRNA, 5.8S rRNA, LSU-rRNA)"/>
    <property type="evidence" value="ECO:0007669"/>
    <property type="project" value="TreeGrafter"/>
</dbReference>
<accession>A0A7E4V3T3</accession>
<dbReference type="SUPFAM" id="SSF52540">
    <property type="entry name" value="P-loop containing nucleoside triphosphate hydrolases"/>
    <property type="match status" value="1"/>
</dbReference>
<evidence type="ECO:0000256" key="4">
    <source>
        <dbReference type="ARBA" id="ARBA00024421"/>
    </source>
</evidence>
<dbReference type="PANTHER" id="PTHR12933">
    <property type="entry name" value="ORF PROTEIN-RELATED"/>
    <property type="match status" value="1"/>
</dbReference>
<feature type="region of interest" description="Disordered" evidence="6">
    <location>
        <begin position="1"/>
        <end position="38"/>
    </location>
</feature>
<dbReference type="AlphaFoldDB" id="A0A7E4V3T3"/>
<dbReference type="WBParaSite" id="Pan_g16227.t1">
    <property type="protein sequence ID" value="Pan_g16227.t1"/>
    <property type="gene ID" value="Pan_g16227"/>
</dbReference>
<proteinExistence type="inferred from homology"/>
<protein>
    <recommendedName>
        <fullName evidence="4">U3 small nucleolar RNA-associated protein 25 homolog</fullName>
    </recommendedName>
    <alternativeName>
        <fullName evidence="5">UTP25 small subunit processor component</fullName>
    </alternativeName>
</protein>
<evidence type="ECO:0000313" key="10">
    <source>
        <dbReference type="WBParaSite" id="Pan_g16227.t1"/>
    </source>
</evidence>
<comment type="subcellular location">
    <subcellularLocation>
        <location evidence="1">Nucleus</location>
        <location evidence="1">Nucleolus</location>
    </subcellularLocation>
</comment>
<dbReference type="Pfam" id="PF22916">
    <property type="entry name" value="UTP25_NTPase-like"/>
    <property type="match status" value="1"/>
</dbReference>
<evidence type="ECO:0000256" key="2">
    <source>
        <dbReference type="ARBA" id="ARBA00009223"/>
    </source>
</evidence>
<organism evidence="9 10">
    <name type="scientific">Panagrellus redivivus</name>
    <name type="common">Microworm</name>
    <dbReference type="NCBI Taxonomy" id="6233"/>
    <lineage>
        <taxon>Eukaryota</taxon>
        <taxon>Metazoa</taxon>
        <taxon>Ecdysozoa</taxon>
        <taxon>Nematoda</taxon>
        <taxon>Chromadorea</taxon>
        <taxon>Rhabditida</taxon>
        <taxon>Tylenchina</taxon>
        <taxon>Panagrolaimomorpha</taxon>
        <taxon>Panagrolaimoidea</taxon>
        <taxon>Panagrolaimidae</taxon>
        <taxon>Panagrellus</taxon>
    </lineage>
</organism>
<dbReference type="Pfam" id="PF06862">
    <property type="entry name" value="Utp25_C"/>
    <property type="match status" value="1"/>
</dbReference>
<dbReference type="Gene3D" id="3.40.50.300">
    <property type="entry name" value="P-loop containing nucleotide triphosphate hydrolases"/>
    <property type="match status" value="1"/>
</dbReference>
<dbReference type="InterPro" id="IPR053939">
    <property type="entry name" value="UTP25_C"/>
</dbReference>
<dbReference type="Proteomes" id="UP000492821">
    <property type="component" value="Unassembled WGS sequence"/>
</dbReference>
<evidence type="ECO:0000256" key="5">
    <source>
        <dbReference type="ARBA" id="ARBA00032325"/>
    </source>
</evidence>
<reference evidence="10" key="2">
    <citation type="submission" date="2020-10" db="UniProtKB">
        <authorList>
            <consortium name="WormBaseParasite"/>
        </authorList>
    </citation>
    <scope>IDENTIFICATION</scope>
</reference>
<evidence type="ECO:0000256" key="1">
    <source>
        <dbReference type="ARBA" id="ARBA00004604"/>
    </source>
</evidence>
<evidence type="ECO:0000256" key="6">
    <source>
        <dbReference type="SAM" id="MobiDB-lite"/>
    </source>
</evidence>
<keyword evidence="3" id="KW-0539">Nucleus</keyword>
<dbReference type="InterPro" id="IPR010678">
    <property type="entry name" value="UTP25"/>
</dbReference>
<keyword evidence="9" id="KW-1185">Reference proteome</keyword>
<dbReference type="GO" id="GO:0034511">
    <property type="term" value="F:U3 snoRNA binding"/>
    <property type="evidence" value="ECO:0007669"/>
    <property type="project" value="InterPro"/>
</dbReference>
<dbReference type="GO" id="GO:0032040">
    <property type="term" value="C:small-subunit processome"/>
    <property type="evidence" value="ECO:0007669"/>
    <property type="project" value="TreeGrafter"/>
</dbReference>
<evidence type="ECO:0000313" key="9">
    <source>
        <dbReference type="Proteomes" id="UP000492821"/>
    </source>
</evidence>
<feature type="domain" description="UTP25 NTP hydrolase-like" evidence="8">
    <location>
        <begin position="143"/>
        <end position="400"/>
    </location>
</feature>
<feature type="domain" description="UTP25 C-terminal" evidence="7">
    <location>
        <begin position="410"/>
        <end position="582"/>
    </location>
</feature>
<sequence length="587" mass="67608">MAMKRPKSSIPKNGTTPKKSRLTQKASPAAPATSEHESVDFYKAHFETDLEDHVTLKLGQGADKTRTELKGATKEVFEGYSVTVNGTGARTHDTDVTDVRSISEFGLVPKVVENFEKKQKKPVSREQLELFQAIGRYMDVSCVSKRRDYLPLICLHIVNHMTRTRETIVKNNALLAKATASNTLTEEIIDSCRDQGLTRPRILYLAPMMKHAHAFVHQLAATVFAPGERHTLMNLSRFEEEFGDDGNVASANRPVDYQEVFSGNIGDNFRLGIQFAKKALKLYQKFDEADVLVASPLGLRMIIGEEGEKNREIDFLSSIEIVVVDWAHVISMQNWEHLQSIMQVLNGVPSALTVDISRVRNWATQNLGKFYRQTLIFSELNFTELQVLYAQSCSNYAGGVSIVENPKSLLENIEKPLTQEFHRFECERPEDQSDLRFEYFTRNILPHLDSGTMIFVPSYFDFIRLRNYFKKENLSFLQLHEYAKDKKVLRARNMFYKRYRKFIVMTERFHFYKRFVIKGVTSLVFYQLPTNPHFYHELINSSTAETRLDSRVIFSKFDVIRMQGIFGKPQTKQMIKADEKYHVLVSE</sequence>
<comment type="similarity">
    <text evidence="2">Belongs to the UTP25 family.</text>
</comment>